<reference evidence="6 7" key="1">
    <citation type="journal article" date="2011" name="Proc. Natl. Acad. Sci. U.S.A.">
        <title>Comparative genomics of xylose-fermenting fungi for enhanced biofuel production.</title>
        <authorList>
            <person name="Wohlbach D.J."/>
            <person name="Kuo A."/>
            <person name="Sato T.K."/>
            <person name="Potts K.M."/>
            <person name="Salamov A.A."/>
            <person name="LaButti K.M."/>
            <person name="Sun H."/>
            <person name="Clum A."/>
            <person name="Pangilinan J.L."/>
            <person name="Lindquist E.A."/>
            <person name="Lucas S."/>
            <person name="Lapidus A."/>
            <person name="Jin M."/>
            <person name="Gunawan C."/>
            <person name="Balan V."/>
            <person name="Dale B.E."/>
            <person name="Jeffries T.W."/>
            <person name="Zinkel R."/>
            <person name="Barry K.W."/>
            <person name="Grigoriev I.V."/>
            <person name="Gasch A.P."/>
        </authorList>
    </citation>
    <scope>NUCLEOTIDE SEQUENCE [LARGE SCALE GENOMIC DNA]</scope>
    <source>
        <strain evidence="6">ATCC 10573</strain>
        <strain evidence="7">ATCC 10573 / BCRC 21748 / CBS 615 / JCM 9827 / NBRC 10315 / NRRL Y-1498 / VKM Y-70</strain>
    </source>
</reference>
<dbReference type="AlphaFoldDB" id="G3B8E3"/>
<dbReference type="EMBL" id="GL996527">
    <property type="protein sequence ID" value="EGV62879.1"/>
    <property type="molecule type" value="Genomic_DNA"/>
</dbReference>
<dbReference type="InterPro" id="IPR000719">
    <property type="entry name" value="Prot_kinase_dom"/>
</dbReference>
<evidence type="ECO:0000313" key="7">
    <source>
        <dbReference type="Proteomes" id="UP000000707"/>
    </source>
</evidence>
<organism evidence="7">
    <name type="scientific">Candida tenuis (strain ATCC 10573 / BCRC 21748 / CBS 615 / JCM 9827 / NBRC 10315 / NRRL Y-1498 / VKM Y-70)</name>
    <name type="common">Yeast</name>
    <name type="synonym">Yamadazyma tenuis</name>
    <dbReference type="NCBI Taxonomy" id="590646"/>
    <lineage>
        <taxon>Eukaryota</taxon>
        <taxon>Fungi</taxon>
        <taxon>Dikarya</taxon>
        <taxon>Ascomycota</taxon>
        <taxon>Saccharomycotina</taxon>
        <taxon>Pichiomycetes</taxon>
        <taxon>Debaryomycetaceae</taxon>
        <taxon>Yamadazyma</taxon>
    </lineage>
</organism>
<dbReference type="SUPFAM" id="SSF56112">
    <property type="entry name" value="Protein kinase-like (PK-like)"/>
    <property type="match status" value="1"/>
</dbReference>
<feature type="domain" description="Protein kinase" evidence="5">
    <location>
        <begin position="38"/>
        <end position="386"/>
    </location>
</feature>
<proteinExistence type="inferred from homology"/>
<dbReference type="GO" id="GO:0010506">
    <property type="term" value="P:regulation of autophagy"/>
    <property type="evidence" value="ECO:0007669"/>
    <property type="project" value="InterPro"/>
</dbReference>
<dbReference type="Pfam" id="PF00069">
    <property type="entry name" value="Pkinase"/>
    <property type="match status" value="1"/>
</dbReference>
<sequence length="398" mass="46027">MTLDILPIIDDIHTSPYTPQLQRNCYTKTLDGLVINNFQFVKKLGSGTYGLIYLVKDLDTNRVYAAKIILKDQMNLNQKDIESYKKYIQERIFFEFINNYSNLQLEDLDLDLIKENGNQISYLKEISIHLKCHHHPNVVTIHKVISFSIGLVTVMDYYEQGDLFKNIVDNRIFSPSNPLMMKNCVLQIINVINYLSSKNIYHCDLKPENILVKYNPDYRRPDDAPIVDYNEISIGLIDFGLSMEDEIICCNSCRGSSFYMSPERLVNYTKNEYIKSIIDLSSYKTRPSTDSSPMLYFPTLKGDIWSIGVLLINITCARNPWPNSSIVPNNNEVFQTYAYEDTAILKKILPISTEFNVLLNKIFKLNPIERVDLQDLYNDVIVVDFFHDSMLTPPESPV</sequence>
<accession>G3B8E3</accession>
<dbReference type="eggNOG" id="KOG0583">
    <property type="taxonomic scope" value="Eukaryota"/>
</dbReference>
<evidence type="ECO:0000256" key="1">
    <source>
        <dbReference type="ARBA" id="ARBA00022741"/>
    </source>
</evidence>
<dbReference type="InterPro" id="IPR008271">
    <property type="entry name" value="Ser/Thr_kinase_AS"/>
</dbReference>
<evidence type="ECO:0000313" key="6">
    <source>
        <dbReference type="EMBL" id="EGV62879.1"/>
    </source>
</evidence>
<dbReference type="STRING" id="590646.G3B8E3"/>
<dbReference type="InterPro" id="IPR017441">
    <property type="entry name" value="Protein_kinase_ATP_BS"/>
</dbReference>
<dbReference type="EMBL" id="GL996527">
    <property type="protein sequence ID" value="EGV62880.1"/>
    <property type="molecule type" value="Genomic_DNA"/>
</dbReference>
<dbReference type="GO" id="GO:0005737">
    <property type="term" value="C:cytoplasm"/>
    <property type="evidence" value="ECO:0007669"/>
    <property type="project" value="TreeGrafter"/>
</dbReference>
<evidence type="ECO:0000256" key="3">
    <source>
        <dbReference type="PROSITE-ProRule" id="PRU10141"/>
    </source>
</evidence>
<dbReference type="GeneID" id="18248045"/>
<dbReference type="Gene3D" id="3.30.200.20">
    <property type="entry name" value="Phosphorylase Kinase, domain 1"/>
    <property type="match status" value="1"/>
</dbReference>
<dbReference type="Gene3D" id="1.10.510.10">
    <property type="entry name" value="Transferase(Phosphotransferase) domain 1"/>
    <property type="match status" value="1"/>
</dbReference>
<name>G3B8E3_CANTC</name>
<keyword evidence="4" id="KW-0723">Serine/threonine-protein kinase</keyword>
<evidence type="ECO:0000259" key="5">
    <source>
        <dbReference type="PROSITE" id="PS50011"/>
    </source>
</evidence>
<dbReference type="PROSITE" id="PS50011">
    <property type="entry name" value="PROTEIN_KINASE_DOM"/>
    <property type="match status" value="1"/>
</dbReference>
<keyword evidence="6" id="KW-0808">Transferase</keyword>
<protein>
    <submittedName>
        <fullName evidence="6">Kinase-like protein</fullName>
    </submittedName>
</protein>
<dbReference type="SMART" id="SM00220">
    <property type="entry name" value="S_TKc"/>
    <property type="match status" value="1"/>
</dbReference>
<dbReference type="PROSITE" id="PS00107">
    <property type="entry name" value="PROTEIN_KINASE_ATP"/>
    <property type="match status" value="1"/>
</dbReference>
<dbReference type="HOGENOM" id="CLU_000288_172_4_1"/>
<dbReference type="OrthoDB" id="541276at2759"/>
<keyword evidence="1 3" id="KW-0547">Nucleotide-binding</keyword>
<feature type="binding site" evidence="3">
    <location>
        <position position="71"/>
    </location>
    <ligand>
        <name>ATP</name>
        <dbReference type="ChEBI" id="CHEBI:30616"/>
    </ligand>
</feature>
<dbReference type="Proteomes" id="UP000000707">
    <property type="component" value="Unassembled WGS sequence"/>
</dbReference>
<comment type="similarity">
    <text evidence="4">Belongs to the protein kinase superfamily.</text>
</comment>
<evidence type="ECO:0000256" key="2">
    <source>
        <dbReference type="ARBA" id="ARBA00022840"/>
    </source>
</evidence>
<dbReference type="PANTHER" id="PTHR24348:SF68">
    <property type="entry name" value="SERINE_THREONINE-PROTEIN KINASE ATG1C"/>
    <property type="match status" value="1"/>
</dbReference>
<dbReference type="GO" id="GO:0030447">
    <property type="term" value="P:filamentous growth"/>
    <property type="evidence" value="ECO:0007669"/>
    <property type="project" value="UniProtKB-ARBA"/>
</dbReference>
<keyword evidence="7" id="KW-1185">Reference proteome</keyword>
<dbReference type="PROSITE" id="PS00108">
    <property type="entry name" value="PROTEIN_KINASE_ST"/>
    <property type="match status" value="1"/>
</dbReference>
<gene>
    <name evidence="6" type="ORF">CANTEDRAFT_115837</name>
</gene>
<dbReference type="InterPro" id="IPR045269">
    <property type="entry name" value="Atg1-like"/>
</dbReference>
<dbReference type="KEGG" id="cten:18248045"/>
<dbReference type="PANTHER" id="PTHR24348">
    <property type="entry name" value="SERINE/THREONINE-PROTEIN KINASE UNC-51-RELATED"/>
    <property type="match status" value="1"/>
</dbReference>
<evidence type="ECO:0000256" key="4">
    <source>
        <dbReference type="RuleBase" id="RU000304"/>
    </source>
</evidence>
<keyword evidence="6" id="KW-0418">Kinase</keyword>
<keyword evidence="2 3" id="KW-0067">ATP-binding</keyword>
<dbReference type="GO" id="GO:0005524">
    <property type="term" value="F:ATP binding"/>
    <property type="evidence" value="ECO:0007669"/>
    <property type="project" value="UniProtKB-UniRule"/>
</dbReference>
<dbReference type="GO" id="GO:0004674">
    <property type="term" value="F:protein serine/threonine kinase activity"/>
    <property type="evidence" value="ECO:0007669"/>
    <property type="project" value="UniProtKB-KW"/>
</dbReference>
<dbReference type="InterPro" id="IPR011009">
    <property type="entry name" value="Kinase-like_dom_sf"/>
</dbReference>